<sequence length="168" mass="18199">MTATGHISDAPASTRPTHQLRFFQRRPRLRRFVYVAGYEGLSVLCTVLVLNSLLGHGGGQSTFTAILLSTTATVWNYIWNTIFENLERRIGAEGRGPAARAIHAIGYEGGALLFTVPIVTIVLGVTLLEAVVIEASMLVFFLVFTVVYAWVFDRVFGLPASALGGEAA</sequence>
<dbReference type="Pfam" id="PF05232">
    <property type="entry name" value="BTP"/>
    <property type="match status" value="2"/>
</dbReference>
<dbReference type="RefSeq" id="WP_344032505.1">
    <property type="nucleotide sequence ID" value="NZ_BAAAOB010000003.1"/>
</dbReference>
<name>A0ABP4XT80_9MICO</name>
<dbReference type="EMBL" id="BAAAOB010000003">
    <property type="protein sequence ID" value="GAA1794053.1"/>
    <property type="molecule type" value="Genomic_DNA"/>
</dbReference>
<evidence type="ECO:0000256" key="1">
    <source>
        <dbReference type="SAM" id="Phobius"/>
    </source>
</evidence>
<organism evidence="3 4">
    <name type="scientific">Leucobacter iarius</name>
    <dbReference type="NCBI Taxonomy" id="333963"/>
    <lineage>
        <taxon>Bacteria</taxon>
        <taxon>Bacillati</taxon>
        <taxon>Actinomycetota</taxon>
        <taxon>Actinomycetes</taxon>
        <taxon>Micrococcales</taxon>
        <taxon>Microbacteriaceae</taxon>
        <taxon>Leucobacter</taxon>
    </lineage>
</organism>
<feature type="transmembrane region" description="Helical" evidence="1">
    <location>
        <begin position="62"/>
        <end position="83"/>
    </location>
</feature>
<dbReference type="InterPro" id="IPR007896">
    <property type="entry name" value="BTP_bacteria"/>
</dbReference>
<keyword evidence="1" id="KW-1133">Transmembrane helix</keyword>
<protein>
    <submittedName>
        <fullName evidence="3">PACE efflux transporter</fullName>
    </submittedName>
</protein>
<proteinExistence type="predicted"/>
<evidence type="ECO:0000313" key="4">
    <source>
        <dbReference type="Proteomes" id="UP001500851"/>
    </source>
</evidence>
<accession>A0ABP4XT80</accession>
<dbReference type="Proteomes" id="UP001500851">
    <property type="component" value="Unassembled WGS sequence"/>
</dbReference>
<evidence type="ECO:0000313" key="3">
    <source>
        <dbReference type="EMBL" id="GAA1794053.1"/>
    </source>
</evidence>
<keyword evidence="4" id="KW-1185">Reference proteome</keyword>
<dbReference type="NCBIfam" id="NF033664">
    <property type="entry name" value="PACE_transport"/>
    <property type="match status" value="1"/>
</dbReference>
<comment type="caution">
    <text evidence="3">The sequence shown here is derived from an EMBL/GenBank/DDBJ whole genome shotgun (WGS) entry which is preliminary data.</text>
</comment>
<feature type="domain" description="Chlorhexidine efflux transporter" evidence="2">
    <location>
        <begin position="26"/>
        <end position="89"/>
    </location>
</feature>
<feature type="transmembrane region" description="Helical" evidence="1">
    <location>
        <begin position="32"/>
        <end position="50"/>
    </location>
</feature>
<feature type="domain" description="Chlorhexidine efflux transporter" evidence="2">
    <location>
        <begin position="95"/>
        <end position="157"/>
    </location>
</feature>
<feature type="transmembrane region" description="Helical" evidence="1">
    <location>
        <begin position="131"/>
        <end position="151"/>
    </location>
</feature>
<keyword evidence="1" id="KW-0812">Transmembrane</keyword>
<feature type="transmembrane region" description="Helical" evidence="1">
    <location>
        <begin position="104"/>
        <end position="125"/>
    </location>
</feature>
<dbReference type="InterPro" id="IPR058208">
    <property type="entry name" value="PACE"/>
</dbReference>
<keyword evidence="1" id="KW-0472">Membrane</keyword>
<reference evidence="4" key="1">
    <citation type="journal article" date="2019" name="Int. J. Syst. Evol. Microbiol.">
        <title>The Global Catalogue of Microorganisms (GCM) 10K type strain sequencing project: providing services to taxonomists for standard genome sequencing and annotation.</title>
        <authorList>
            <consortium name="The Broad Institute Genomics Platform"/>
            <consortium name="The Broad Institute Genome Sequencing Center for Infectious Disease"/>
            <person name="Wu L."/>
            <person name="Ma J."/>
        </authorList>
    </citation>
    <scope>NUCLEOTIDE SEQUENCE [LARGE SCALE GENOMIC DNA]</scope>
    <source>
        <strain evidence="4">JCM 14736</strain>
    </source>
</reference>
<evidence type="ECO:0000259" key="2">
    <source>
        <dbReference type="Pfam" id="PF05232"/>
    </source>
</evidence>
<gene>
    <name evidence="3" type="ORF">GCM10009768_23800</name>
</gene>